<sequence length="208" mass="23290">MLKANRTEYPQVQPQRSQNSLMQVKAVETIDTQLYGPVERPAARTMGGTARQIPEYFSQSGIVAKSQEGNVAQENGTSQDINSLAQKHNITTRGDLFFCNACFVYLRYDELTKHIDCVDHSHETNMFTNPVPRMPSLPSLYSTYPALPDANYIAVYVPAEQAIEAEGGRRPIFTQYVSLGSQKFPTFNAPTDSKEGPLERSPTIRRLL</sequence>
<organism evidence="4">
    <name type="scientific">Hydatigena taeniaeformis</name>
    <name type="common">Feline tapeworm</name>
    <name type="synonym">Taenia taeniaeformis</name>
    <dbReference type="NCBI Taxonomy" id="6205"/>
    <lineage>
        <taxon>Eukaryota</taxon>
        <taxon>Metazoa</taxon>
        <taxon>Spiralia</taxon>
        <taxon>Lophotrochozoa</taxon>
        <taxon>Platyhelminthes</taxon>
        <taxon>Cestoda</taxon>
        <taxon>Eucestoda</taxon>
        <taxon>Cyclophyllidea</taxon>
        <taxon>Taeniidae</taxon>
        <taxon>Hydatigera</taxon>
    </lineage>
</organism>
<evidence type="ECO:0000256" key="1">
    <source>
        <dbReference type="SAM" id="MobiDB-lite"/>
    </source>
</evidence>
<dbReference type="OrthoDB" id="6276757at2759"/>
<keyword evidence="3" id="KW-1185">Reference proteome</keyword>
<evidence type="ECO:0000313" key="4">
    <source>
        <dbReference type="WBParaSite" id="TTAC_0000974201-mRNA-1"/>
    </source>
</evidence>
<dbReference type="Proteomes" id="UP000274429">
    <property type="component" value="Unassembled WGS sequence"/>
</dbReference>
<dbReference type="WBParaSite" id="TTAC_0000974201-mRNA-1">
    <property type="protein sequence ID" value="TTAC_0000974201-mRNA-1"/>
    <property type="gene ID" value="TTAC_0000974201"/>
</dbReference>
<protein>
    <submittedName>
        <fullName evidence="4">C2H2-type domain-containing protein</fullName>
    </submittedName>
</protein>
<dbReference type="AlphaFoldDB" id="A0A0R3X867"/>
<dbReference type="STRING" id="6205.A0A0R3X867"/>
<reference evidence="4" key="1">
    <citation type="submission" date="2017-02" db="UniProtKB">
        <authorList>
            <consortium name="WormBaseParasite"/>
        </authorList>
    </citation>
    <scope>IDENTIFICATION</scope>
</reference>
<evidence type="ECO:0000313" key="2">
    <source>
        <dbReference type="EMBL" id="VDM34633.1"/>
    </source>
</evidence>
<dbReference type="EMBL" id="UYWX01021009">
    <property type="protein sequence ID" value="VDM34633.1"/>
    <property type="molecule type" value="Genomic_DNA"/>
</dbReference>
<name>A0A0R3X867_HYDTA</name>
<accession>A0A0R3X867</accession>
<feature type="region of interest" description="Disordered" evidence="1">
    <location>
        <begin position="187"/>
        <end position="208"/>
    </location>
</feature>
<reference evidence="2 3" key="2">
    <citation type="submission" date="2018-11" db="EMBL/GenBank/DDBJ databases">
        <authorList>
            <consortium name="Pathogen Informatics"/>
        </authorList>
    </citation>
    <scope>NUCLEOTIDE SEQUENCE [LARGE SCALE GENOMIC DNA]</scope>
</reference>
<gene>
    <name evidence="2" type="ORF">TTAC_LOCUS9727</name>
</gene>
<evidence type="ECO:0000313" key="3">
    <source>
        <dbReference type="Proteomes" id="UP000274429"/>
    </source>
</evidence>
<proteinExistence type="predicted"/>